<protein>
    <submittedName>
        <fullName evidence="2">Uncharacterized protein</fullName>
    </submittedName>
</protein>
<sequence length="217" mass="23603">MSTDAADCDRLTGQIRDLLFGSSRVGRKLVTIMHGGGSGVADLVDILAHTPRRKFVFLSVEECTANEVDTGHGTHGCLSPGDAAKAKGADFVVVSDVKSLARFAVRFGYLVVYGHVIIVTDCDVLPYMSWKSGSVRFIPFHKNAPTAAELACGTRVDADRRAASLLKALSREQMRLETKAKNIDRTVREVEAARQAARPQVATFAERLLEFLAEPEL</sequence>
<name>A0A481YUK4_9VIRU</name>
<evidence type="ECO:0000313" key="2">
    <source>
        <dbReference type="EMBL" id="QBK86862.1"/>
    </source>
</evidence>
<dbReference type="EMBL" id="MK500337">
    <property type="protein sequence ID" value="QBK86862.1"/>
    <property type="molecule type" value="Genomic_DNA"/>
</dbReference>
<organism evidence="2">
    <name type="scientific">Marseillevirus LCMAC103</name>
    <dbReference type="NCBI Taxonomy" id="2506604"/>
    <lineage>
        <taxon>Viruses</taxon>
        <taxon>Varidnaviria</taxon>
        <taxon>Bamfordvirae</taxon>
        <taxon>Nucleocytoviricota</taxon>
        <taxon>Megaviricetes</taxon>
        <taxon>Pimascovirales</taxon>
        <taxon>Pimascovirales incertae sedis</taxon>
        <taxon>Marseilleviridae</taxon>
    </lineage>
</organism>
<keyword evidence="1" id="KW-0175">Coiled coil</keyword>
<reference evidence="2" key="1">
    <citation type="journal article" date="2019" name="MBio">
        <title>Virus Genomes from Deep Sea Sediments Expand the Ocean Megavirome and Support Independent Origins of Viral Gigantism.</title>
        <authorList>
            <person name="Backstrom D."/>
            <person name="Yutin N."/>
            <person name="Jorgensen S.L."/>
            <person name="Dharamshi J."/>
            <person name="Homa F."/>
            <person name="Zaremba-Niedwiedzka K."/>
            <person name="Spang A."/>
            <person name="Wolf Y.I."/>
            <person name="Koonin E.V."/>
            <person name="Ettema T.J."/>
        </authorList>
    </citation>
    <scope>NUCLEOTIDE SEQUENCE</scope>
</reference>
<accession>A0A481YUK4</accession>
<feature type="coiled-coil region" evidence="1">
    <location>
        <begin position="166"/>
        <end position="196"/>
    </location>
</feature>
<proteinExistence type="predicted"/>
<gene>
    <name evidence="2" type="ORF">LCMAC103_02000</name>
</gene>
<evidence type="ECO:0000256" key="1">
    <source>
        <dbReference type="SAM" id="Coils"/>
    </source>
</evidence>